<keyword evidence="3" id="KW-1185">Reference proteome</keyword>
<dbReference type="RefSeq" id="WP_359353393.1">
    <property type="nucleotide sequence ID" value="NZ_JBEYXV010000014.1"/>
</dbReference>
<accession>A0ABV3BV96</accession>
<organism evidence="2 3">
    <name type="scientific">Streptomyces atriruber</name>
    <dbReference type="NCBI Taxonomy" id="545121"/>
    <lineage>
        <taxon>Bacteria</taxon>
        <taxon>Bacillati</taxon>
        <taxon>Actinomycetota</taxon>
        <taxon>Actinomycetes</taxon>
        <taxon>Kitasatosporales</taxon>
        <taxon>Streptomycetaceae</taxon>
        <taxon>Streptomyces</taxon>
    </lineage>
</organism>
<name>A0ABV3BV96_9ACTN</name>
<dbReference type="EMBL" id="JBEYXV010000014">
    <property type="protein sequence ID" value="MEU6824192.1"/>
    <property type="molecule type" value="Genomic_DNA"/>
</dbReference>
<reference evidence="2 3" key="1">
    <citation type="submission" date="2024-06" db="EMBL/GenBank/DDBJ databases">
        <title>The Natural Products Discovery Center: Release of the First 8490 Sequenced Strains for Exploring Actinobacteria Biosynthetic Diversity.</title>
        <authorList>
            <person name="Kalkreuter E."/>
            <person name="Kautsar S.A."/>
            <person name="Yang D."/>
            <person name="Bader C.D."/>
            <person name="Teijaro C.N."/>
            <person name="Fluegel L."/>
            <person name="Davis C.M."/>
            <person name="Simpson J.R."/>
            <person name="Lauterbach L."/>
            <person name="Steele A.D."/>
            <person name="Gui C."/>
            <person name="Meng S."/>
            <person name="Li G."/>
            <person name="Viehrig K."/>
            <person name="Ye F."/>
            <person name="Su P."/>
            <person name="Kiefer A.F."/>
            <person name="Nichols A."/>
            <person name="Cepeda A.J."/>
            <person name="Yan W."/>
            <person name="Fan B."/>
            <person name="Jiang Y."/>
            <person name="Adhikari A."/>
            <person name="Zheng C.-J."/>
            <person name="Schuster L."/>
            <person name="Cowan T.M."/>
            <person name="Smanski M.J."/>
            <person name="Chevrette M.G."/>
            <person name="De Carvalho L.P.S."/>
            <person name="Shen B."/>
        </authorList>
    </citation>
    <scope>NUCLEOTIDE SEQUENCE [LARGE SCALE GENOMIC DNA]</scope>
    <source>
        <strain evidence="2 3">NPDC046838</strain>
    </source>
</reference>
<dbReference type="Pfam" id="PF03756">
    <property type="entry name" value="AfsA"/>
    <property type="match status" value="1"/>
</dbReference>
<gene>
    <name evidence="2" type="ORF">ABZ921_26475</name>
</gene>
<comment type="caution">
    <text evidence="2">The sequence shown here is derived from an EMBL/GenBank/DDBJ whole genome shotgun (WGS) entry which is preliminary data.</text>
</comment>
<evidence type="ECO:0000313" key="2">
    <source>
        <dbReference type="EMBL" id="MEU6824192.1"/>
    </source>
</evidence>
<dbReference type="Proteomes" id="UP001551176">
    <property type="component" value="Unassembled WGS sequence"/>
</dbReference>
<dbReference type="InterPro" id="IPR005509">
    <property type="entry name" value="AfsA_hotdog_dom"/>
</dbReference>
<feature type="domain" description="A-factor biosynthesis hotdog" evidence="1">
    <location>
        <begin position="35"/>
        <end position="160"/>
    </location>
</feature>
<sequence length="297" mass="31044">MATHVAPGSPHDVADRSADPELTWRTLGLGTMASLLVVSLRRTGSRSFVAQCQWPRFHPLNERVNAVRHHPLIVVESTRQLAVALQRHHLPGAGGPLEPVSVALGVHPWAQPTERGDATDVVVRVGVSDQAVHAGVLTAFRLTAEYQHRGRPFATCTVRCARPSDPGASRRQDVPLSALLHPPPAAVGAAAEPDVLLARAPQGRVLIVPRDPGHPVLLAGRPARLPAAAVLEAGRQAALLNCGMTSAAVAGLRADVREPVPASGALIEVAAEPGGCRFVVMADGRVAATGGVTFLTP</sequence>
<evidence type="ECO:0000259" key="1">
    <source>
        <dbReference type="Pfam" id="PF03756"/>
    </source>
</evidence>
<protein>
    <submittedName>
        <fullName evidence="2">AfsA-related hotdog domain-containing protein</fullName>
    </submittedName>
</protein>
<proteinExistence type="predicted"/>
<evidence type="ECO:0000313" key="3">
    <source>
        <dbReference type="Proteomes" id="UP001551176"/>
    </source>
</evidence>